<dbReference type="EC" id="2.7.13.3" evidence="3"/>
<dbReference type="InterPro" id="IPR003594">
    <property type="entry name" value="HATPase_dom"/>
</dbReference>
<reference evidence="13 14" key="1">
    <citation type="submission" date="2017-10" db="EMBL/GenBank/DDBJ databases">
        <title>Frigbacter circumglobatus gen. nov. sp. nov., isolated from sediment cultured in situ.</title>
        <authorList>
            <person name="Zhao Z."/>
        </authorList>
    </citation>
    <scope>NUCLEOTIDE SEQUENCE [LARGE SCALE GENOMIC DNA]</scope>
    <source>
        <strain evidence="13 14">ZYL</strain>
    </source>
</reference>
<dbReference type="GO" id="GO:0005524">
    <property type="term" value="F:ATP binding"/>
    <property type="evidence" value="ECO:0007669"/>
    <property type="project" value="UniProtKB-KW"/>
</dbReference>
<evidence type="ECO:0000256" key="4">
    <source>
        <dbReference type="ARBA" id="ARBA00022553"/>
    </source>
</evidence>
<gene>
    <name evidence="13" type="ORF">CRD36_04740</name>
</gene>
<evidence type="ECO:0000256" key="8">
    <source>
        <dbReference type="ARBA" id="ARBA00022840"/>
    </source>
</evidence>
<comment type="subcellular location">
    <subcellularLocation>
        <location evidence="2">Membrane</location>
    </subcellularLocation>
</comment>
<dbReference type="GO" id="GO:0000155">
    <property type="term" value="F:phosphorelay sensor kinase activity"/>
    <property type="evidence" value="ECO:0007669"/>
    <property type="project" value="InterPro"/>
</dbReference>
<dbReference type="SUPFAM" id="SSF47384">
    <property type="entry name" value="Homodimeric domain of signal transducing histidine kinase"/>
    <property type="match status" value="1"/>
</dbReference>
<evidence type="ECO:0000256" key="2">
    <source>
        <dbReference type="ARBA" id="ARBA00004370"/>
    </source>
</evidence>
<comment type="caution">
    <text evidence="13">The sequence shown here is derived from an EMBL/GenBank/DDBJ whole genome shotgun (WGS) entry which is preliminary data.</text>
</comment>
<evidence type="ECO:0000259" key="12">
    <source>
        <dbReference type="PROSITE" id="PS50109"/>
    </source>
</evidence>
<dbReference type="GO" id="GO:0016020">
    <property type="term" value="C:membrane"/>
    <property type="evidence" value="ECO:0007669"/>
    <property type="project" value="UniProtKB-SubCell"/>
</dbReference>
<organism evidence="13 14">
    <name type="scientific">Paremcibacter congregatus</name>
    <dbReference type="NCBI Taxonomy" id="2043170"/>
    <lineage>
        <taxon>Bacteria</taxon>
        <taxon>Pseudomonadati</taxon>
        <taxon>Pseudomonadota</taxon>
        <taxon>Alphaproteobacteria</taxon>
        <taxon>Emcibacterales</taxon>
        <taxon>Emcibacteraceae</taxon>
        <taxon>Paremcibacter</taxon>
    </lineage>
</organism>
<dbReference type="AlphaFoldDB" id="A0A2G4YUL9"/>
<dbReference type="FunFam" id="1.10.287.130:FF:000038">
    <property type="entry name" value="Sensory transduction histidine kinase"/>
    <property type="match status" value="1"/>
</dbReference>
<evidence type="ECO:0000256" key="1">
    <source>
        <dbReference type="ARBA" id="ARBA00000085"/>
    </source>
</evidence>
<keyword evidence="7" id="KW-0418">Kinase</keyword>
<dbReference type="InParanoid" id="A0A2G4YUL9"/>
<evidence type="ECO:0000313" key="13">
    <source>
        <dbReference type="EMBL" id="PHZ85983.1"/>
    </source>
</evidence>
<keyword evidence="9" id="KW-0902">Two-component regulatory system</keyword>
<dbReference type="EMBL" id="PDEM01000009">
    <property type="protein sequence ID" value="PHZ85983.1"/>
    <property type="molecule type" value="Genomic_DNA"/>
</dbReference>
<evidence type="ECO:0000256" key="7">
    <source>
        <dbReference type="ARBA" id="ARBA00022777"/>
    </source>
</evidence>
<dbReference type="InterPro" id="IPR050736">
    <property type="entry name" value="Sensor_HK_Regulatory"/>
</dbReference>
<dbReference type="Pfam" id="PF00512">
    <property type="entry name" value="HisKA"/>
    <property type="match status" value="1"/>
</dbReference>
<dbReference type="InterPro" id="IPR004358">
    <property type="entry name" value="Sig_transdc_His_kin-like_C"/>
</dbReference>
<evidence type="ECO:0000256" key="5">
    <source>
        <dbReference type="ARBA" id="ARBA00022679"/>
    </source>
</evidence>
<dbReference type="OrthoDB" id="8481435at2"/>
<evidence type="ECO:0000256" key="11">
    <source>
        <dbReference type="SAM" id="Phobius"/>
    </source>
</evidence>
<keyword evidence="8" id="KW-0067">ATP-binding</keyword>
<evidence type="ECO:0000256" key="9">
    <source>
        <dbReference type="ARBA" id="ARBA00023012"/>
    </source>
</evidence>
<sequence>MLFCITMLSPVLAAKPDAVSPSVADIEQFISRTEALYDHDIYSVLSKTEQQLTQETSDKNIKILKTLIDYYIILEEYDKARPLLARLGDISRERNDPALSRIFEFFTISIDSVHKPTQENIMLFEDLLKKAIKADDIYLQVILFANIATHKELNYETHSALEYLDRAHRILDDVADPYLHILVNGTYAFIYADLNDFRKILKYYTLNLDLMVRHGLADNLGIYLFNLSLPLQNTKQYDLSNRALNIIIEQQNKYGQSGGEIYPLTGLAENAYAAKKYKQALEYVTKGLPYTHQSLDFAIRLYILGAKSAAADGQAALARVYQDKVQKFYASNEGYPDAQWQTVNQRIQAGIARAEGRHKDAYDHLLKYYQEGDKRHFEAIQRDIDGVRVNLENRRALEKAQKEILLQKTQNSRLILLTISLAAIIISALMYRAHRNSKRNALALAESAAIAEKANHAKSEFVANMSHELRTPLNAIIGFSDIMKQKLYGDMGDSKYGQYAEMINDSGHHLLGIINEILDISKVESGKMDLMEDYCDVEAITRASINLVAKKAEEYKVSIQYNIPKDFPEIYADHRIISQILNNALSNAVKFSDAGGEVTIAAILAEDDTSICLEIKDTGIGMTDEELRFVMEPFQQVQNRFTKTREGTGLGLPLMKAFIELHGGYMAIESLKGTGTTLRFHLPHKQMI</sequence>
<proteinExistence type="predicted"/>
<dbReference type="InterPro" id="IPR036890">
    <property type="entry name" value="HATPase_C_sf"/>
</dbReference>
<dbReference type="PANTHER" id="PTHR43711:SF1">
    <property type="entry name" value="HISTIDINE KINASE 1"/>
    <property type="match status" value="1"/>
</dbReference>
<evidence type="ECO:0000313" key="14">
    <source>
        <dbReference type="Proteomes" id="UP000229730"/>
    </source>
</evidence>
<evidence type="ECO:0000256" key="6">
    <source>
        <dbReference type="ARBA" id="ARBA00022741"/>
    </source>
</evidence>
<keyword evidence="11" id="KW-0812">Transmembrane</keyword>
<dbReference type="PROSITE" id="PS50109">
    <property type="entry name" value="HIS_KIN"/>
    <property type="match status" value="1"/>
</dbReference>
<keyword evidence="6" id="KW-0547">Nucleotide-binding</keyword>
<comment type="catalytic activity">
    <reaction evidence="1">
        <text>ATP + protein L-histidine = ADP + protein N-phospho-L-histidine.</text>
        <dbReference type="EC" id="2.7.13.3"/>
    </reaction>
</comment>
<keyword evidence="10 11" id="KW-0472">Membrane</keyword>
<dbReference type="InterPro" id="IPR003661">
    <property type="entry name" value="HisK_dim/P_dom"/>
</dbReference>
<keyword evidence="14" id="KW-1185">Reference proteome</keyword>
<accession>A0A2G4YUL9</accession>
<dbReference type="Gene3D" id="1.10.287.130">
    <property type="match status" value="1"/>
</dbReference>
<dbReference type="SMART" id="SM00388">
    <property type="entry name" value="HisKA"/>
    <property type="match status" value="1"/>
</dbReference>
<dbReference type="Pfam" id="PF02518">
    <property type="entry name" value="HATPase_c"/>
    <property type="match status" value="1"/>
</dbReference>
<name>A0A2G4YUL9_9PROT</name>
<keyword evidence="11" id="KW-1133">Transmembrane helix</keyword>
<dbReference type="PRINTS" id="PR00344">
    <property type="entry name" value="BCTRLSENSOR"/>
</dbReference>
<dbReference type="InterPro" id="IPR011990">
    <property type="entry name" value="TPR-like_helical_dom_sf"/>
</dbReference>
<dbReference type="CDD" id="cd00082">
    <property type="entry name" value="HisKA"/>
    <property type="match status" value="1"/>
</dbReference>
<dbReference type="Gene3D" id="3.30.565.10">
    <property type="entry name" value="Histidine kinase-like ATPase, C-terminal domain"/>
    <property type="match status" value="1"/>
</dbReference>
<protein>
    <recommendedName>
        <fullName evidence="3">histidine kinase</fullName>
        <ecNumber evidence="3">2.7.13.3</ecNumber>
    </recommendedName>
</protein>
<feature type="domain" description="Histidine kinase" evidence="12">
    <location>
        <begin position="464"/>
        <end position="686"/>
    </location>
</feature>
<dbReference type="SUPFAM" id="SSF48452">
    <property type="entry name" value="TPR-like"/>
    <property type="match status" value="1"/>
</dbReference>
<dbReference type="Gene3D" id="1.25.40.10">
    <property type="entry name" value="Tetratricopeptide repeat domain"/>
    <property type="match status" value="1"/>
</dbReference>
<dbReference type="SMART" id="SM00387">
    <property type="entry name" value="HATPase_c"/>
    <property type="match status" value="1"/>
</dbReference>
<dbReference type="InterPro" id="IPR005467">
    <property type="entry name" value="His_kinase_dom"/>
</dbReference>
<keyword evidence="4" id="KW-0597">Phosphoprotein</keyword>
<dbReference type="PANTHER" id="PTHR43711">
    <property type="entry name" value="TWO-COMPONENT HISTIDINE KINASE"/>
    <property type="match status" value="1"/>
</dbReference>
<keyword evidence="5" id="KW-0808">Transferase</keyword>
<dbReference type="InterPro" id="IPR036097">
    <property type="entry name" value="HisK_dim/P_sf"/>
</dbReference>
<dbReference type="SUPFAM" id="SSF55874">
    <property type="entry name" value="ATPase domain of HSP90 chaperone/DNA topoisomerase II/histidine kinase"/>
    <property type="match status" value="1"/>
</dbReference>
<evidence type="ECO:0000256" key="3">
    <source>
        <dbReference type="ARBA" id="ARBA00012438"/>
    </source>
</evidence>
<evidence type="ECO:0000256" key="10">
    <source>
        <dbReference type="ARBA" id="ARBA00023136"/>
    </source>
</evidence>
<dbReference type="Proteomes" id="UP000229730">
    <property type="component" value="Unassembled WGS sequence"/>
</dbReference>
<feature type="transmembrane region" description="Helical" evidence="11">
    <location>
        <begin position="414"/>
        <end position="431"/>
    </location>
</feature>